<name>A0A5N6IL17_9EURO</name>
<accession>A0A5N6IL17</accession>
<dbReference type="EMBL" id="ML732954">
    <property type="protein sequence ID" value="KAB8266570.1"/>
    <property type="molecule type" value="Genomic_DNA"/>
</dbReference>
<evidence type="ECO:0000313" key="1">
    <source>
        <dbReference type="EMBL" id="KAB8266570.1"/>
    </source>
</evidence>
<sequence>MHSYSSYFSPACLLLVLVEVNALYLYRTMLCNNHFIVHAASSRATRLYRI</sequence>
<keyword evidence="2" id="KW-1185">Reference proteome</keyword>
<dbReference type="AlphaFoldDB" id="A0A5N6IL17"/>
<organism evidence="1 2">
    <name type="scientific">Aspergillus minisclerotigenes</name>
    <dbReference type="NCBI Taxonomy" id="656917"/>
    <lineage>
        <taxon>Eukaryota</taxon>
        <taxon>Fungi</taxon>
        <taxon>Dikarya</taxon>
        <taxon>Ascomycota</taxon>
        <taxon>Pezizomycotina</taxon>
        <taxon>Eurotiomycetes</taxon>
        <taxon>Eurotiomycetidae</taxon>
        <taxon>Eurotiales</taxon>
        <taxon>Aspergillaceae</taxon>
        <taxon>Aspergillus</taxon>
        <taxon>Aspergillus subgen. Circumdati</taxon>
    </lineage>
</organism>
<gene>
    <name evidence="1" type="ORF">BDV30DRAFT_69817</name>
</gene>
<dbReference type="Proteomes" id="UP000326289">
    <property type="component" value="Unassembled WGS sequence"/>
</dbReference>
<evidence type="ECO:0000313" key="2">
    <source>
        <dbReference type="Proteomes" id="UP000326289"/>
    </source>
</evidence>
<proteinExistence type="predicted"/>
<reference evidence="1 2" key="1">
    <citation type="submission" date="2019-04" db="EMBL/GenBank/DDBJ databases">
        <title>Fungal friends and foes A comparative genomics study of 23 Aspergillus species from section Flavi.</title>
        <authorList>
            <consortium name="DOE Joint Genome Institute"/>
            <person name="Kjaerbolling I."/>
            <person name="Vesth T.C."/>
            <person name="Frisvad J.C."/>
            <person name="Nybo J.L."/>
            <person name="Theobald S."/>
            <person name="Kildgaard S."/>
            <person name="Petersen T.I."/>
            <person name="Kuo A."/>
            <person name="Sato A."/>
            <person name="Lyhne E.K."/>
            <person name="Kogle M.E."/>
            <person name="Wiebenga A."/>
            <person name="Kun R.S."/>
            <person name="Lubbers R.J."/>
            <person name="Makela M.R."/>
            <person name="Barry K."/>
            <person name="Chovatia M."/>
            <person name="Clum A."/>
            <person name="Daum C."/>
            <person name="Haridas S."/>
            <person name="He G."/>
            <person name="LaButti K."/>
            <person name="Lipzen A."/>
            <person name="Mondo S."/>
            <person name="Pangilinan J."/>
            <person name="Riley R."/>
            <person name="Salamov A."/>
            <person name="Simmons B.A."/>
            <person name="Magnuson J.K."/>
            <person name="Henrissat B."/>
            <person name="Mortensen U.H."/>
            <person name="Larsen T.O."/>
            <person name="De vries R.P."/>
            <person name="Grigoriev I.V."/>
            <person name="Machida M."/>
            <person name="Baker S.E."/>
            <person name="Andersen M.R."/>
        </authorList>
    </citation>
    <scope>NUCLEOTIDE SEQUENCE [LARGE SCALE GENOMIC DNA]</scope>
    <source>
        <strain evidence="1 2">CBS 117635</strain>
    </source>
</reference>
<protein>
    <submittedName>
        <fullName evidence="1">Uncharacterized protein</fullName>
    </submittedName>
</protein>